<name>A0A8H9IG46_9BURK</name>
<gene>
    <name evidence="9" type="ORF">GCM10010096_03870</name>
</gene>
<evidence type="ECO:0000256" key="4">
    <source>
        <dbReference type="ARBA" id="ARBA00022982"/>
    </source>
</evidence>
<evidence type="ECO:0000256" key="1">
    <source>
        <dbReference type="ARBA" id="ARBA00022448"/>
    </source>
</evidence>
<dbReference type="InterPro" id="IPR036909">
    <property type="entry name" value="Cyt_c-like_dom_sf"/>
</dbReference>
<keyword evidence="10" id="KW-1185">Reference proteome</keyword>
<evidence type="ECO:0000256" key="6">
    <source>
        <dbReference type="PROSITE-ProRule" id="PRU00433"/>
    </source>
</evidence>
<accession>A0A8H9IG46</accession>
<organism evidence="9 10">
    <name type="scientific">Alcaligenes pakistanensis</name>
    <dbReference type="NCBI Taxonomy" id="1482717"/>
    <lineage>
        <taxon>Bacteria</taxon>
        <taxon>Pseudomonadati</taxon>
        <taxon>Pseudomonadota</taxon>
        <taxon>Betaproteobacteria</taxon>
        <taxon>Burkholderiales</taxon>
        <taxon>Alcaligenaceae</taxon>
        <taxon>Alcaligenes</taxon>
    </lineage>
</organism>
<keyword evidence="1" id="KW-0813">Transport</keyword>
<dbReference type="RefSeq" id="WP_189390800.1">
    <property type="nucleotide sequence ID" value="NZ_BMZN01000001.1"/>
</dbReference>
<evidence type="ECO:0000256" key="2">
    <source>
        <dbReference type="ARBA" id="ARBA00022617"/>
    </source>
</evidence>
<sequence length="114" mass="12233">MKQLFISVALISLAGSSAAWAAEKPTGLVGTHGQSELSTQASSMLPLCASCHGIEGISTEGMYPNLAGQKVEYLVKQLQQFKTRERNDPIMSPMAEPLSPEMVNELAGYFSSLK</sequence>
<reference evidence="10" key="1">
    <citation type="journal article" date="2019" name="Int. J. Syst. Evol. Microbiol.">
        <title>The Global Catalogue of Microorganisms (GCM) 10K type strain sequencing project: providing services to taxonomists for standard genome sequencing and annotation.</title>
        <authorList>
            <consortium name="The Broad Institute Genomics Platform"/>
            <consortium name="The Broad Institute Genome Sequencing Center for Infectious Disease"/>
            <person name="Wu L."/>
            <person name="Ma J."/>
        </authorList>
    </citation>
    <scope>NUCLEOTIDE SEQUENCE [LARGE SCALE GENOMIC DNA]</scope>
    <source>
        <strain evidence="10">KCTC 42083</strain>
    </source>
</reference>
<dbReference type="InterPro" id="IPR009056">
    <property type="entry name" value="Cyt_c-like_dom"/>
</dbReference>
<dbReference type="GO" id="GO:0009055">
    <property type="term" value="F:electron transfer activity"/>
    <property type="evidence" value="ECO:0007669"/>
    <property type="project" value="InterPro"/>
</dbReference>
<dbReference type="PROSITE" id="PS51007">
    <property type="entry name" value="CYTC"/>
    <property type="match status" value="1"/>
</dbReference>
<evidence type="ECO:0000256" key="5">
    <source>
        <dbReference type="ARBA" id="ARBA00023004"/>
    </source>
</evidence>
<keyword evidence="7" id="KW-0732">Signal</keyword>
<dbReference type="Gene3D" id="1.10.760.10">
    <property type="entry name" value="Cytochrome c-like domain"/>
    <property type="match status" value="1"/>
</dbReference>
<feature type="domain" description="Cytochrome c" evidence="8">
    <location>
        <begin position="28"/>
        <end position="114"/>
    </location>
</feature>
<feature type="chain" id="PRO_5034432191" description="Cytochrome c domain-containing protein" evidence="7">
    <location>
        <begin position="22"/>
        <end position="114"/>
    </location>
</feature>
<feature type="signal peptide" evidence="7">
    <location>
        <begin position="1"/>
        <end position="21"/>
    </location>
</feature>
<evidence type="ECO:0000313" key="10">
    <source>
        <dbReference type="Proteomes" id="UP000608923"/>
    </source>
</evidence>
<keyword evidence="3 6" id="KW-0479">Metal-binding</keyword>
<comment type="caution">
    <text evidence="9">The sequence shown here is derived from an EMBL/GenBank/DDBJ whole genome shotgun (WGS) entry which is preliminary data.</text>
</comment>
<dbReference type="Proteomes" id="UP000608923">
    <property type="component" value="Unassembled WGS sequence"/>
</dbReference>
<dbReference type="GO" id="GO:0046872">
    <property type="term" value="F:metal ion binding"/>
    <property type="evidence" value="ECO:0007669"/>
    <property type="project" value="UniProtKB-KW"/>
</dbReference>
<dbReference type="AlphaFoldDB" id="A0A8H9IG46"/>
<evidence type="ECO:0000256" key="3">
    <source>
        <dbReference type="ARBA" id="ARBA00022723"/>
    </source>
</evidence>
<dbReference type="InterPro" id="IPR050597">
    <property type="entry name" value="Cytochrome_c_Oxidase_Subunit"/>
</dbReference>
<dbReference type="GO" id="GO:0020037">
    <property type="term" value="F:heme binding"/>
    <property type="evidence" value="ECO:0007669"/>
    <property type="project" value="InterPro"/>
</dbReference>
<keyword evidence="4" id="KW-0249">Electron transport</keyword>
<protein>
    <recommendedName>
        <fullName evidence="8">Cytochrome c domain-containing protein</fullName>
    </recommendedName>
</protein>
<keyword evidence="5 6" id="KW-0408">Iron</keyword>
<evidence type="ECO:0000313" key="9">
    <source>
        <dbReference type="EMBL" id="GHC37561.1"/>
    </source>
</evidence>
<evidence type="ECO:0000259" key="8">
    <source>
        <dbReference type="PROSITE" id="PS51007"/>
    </source>
</evidence>
<dbReference type="PANTHER" id="PTHR33751:SF9">
    <property type="entry name" value="CYTOCHROME C4"/>
    <property type="match status" value="1"/>
</dbReference>
<dbReference type="EMBL" id="BMZN01000001">
    <property type="protein sequence ID" value="GHC37561.1"/>
    <property type="molecule type" value="Genomic_DNA"/>
</dbReference>
<dbReference type="PANTHER" id="PTHR33751">
    <property type="entry name" value="CBB3-TYPE CYTOCHROME C OXIDASE SUBUNIT FIXP"/>
    <property type="match status" value="1"/>
</dbReference>
<keyword evidence="2 6" id="KW-0349">Heme</keyword>
<dbReference type="Pfam" id="PF00034">
    <property type="entry name" value="Cytochrom_C"/>
    <property type="match status" value="1"/>
</dbReference>
<proteinExistence type="predicted"/>
<dbReference type="SUPFAM" id="SSF46626">
    <property type="entry name" value="Cytochrome c"/>
    <property type="match status" value="1"/>
</dbReference>
<evidence type="ECO:0000256" key="7">
    <source>
        <dbReference type="SAM" id="SignalP"/>
    </source>
</evidence>